<organism evidence="2 3">
    <name type="scientific">Scyliorhinus torazame</name>
    <name type="common">Cloudy catshark</name>
    <name type="synonym">Catulus torazame</name>
    <dbReference type="NCBI Taxonomy" id="75743"/>
    <lineage>
        <taxon>Eukaryota</taxon>
        <taxon>Metazoa</taxon>
        <taxon>Chordata</taxon>
        <taxon>Craniata</taxon>
        <taxon>Vertebrata</taxon>
        <taxon>Chondrichthyes</taxon>
        <taxon>Elasmobranchii</taxon>
        <taxon>Galeomorphii</taxon>
        <taxon>Galeoidea</taxon>
        <taxon>Carcharhiniformes</taxon>
        <taxon>Scyliorhinidae</taxon>
        <taxon>Scyliorhinus</taxon>
    </lineage>
</organism>
<dbReference type="EMBL" id="BFAA01016504">
    <property type="protein sequence ID" value="GCB76123.1"/>
    <property type="molecule type" value="Genomic_DNA"/>
</dbReference>
<name>A0A401PSQ5_SCYTO</name>
<evidence type="ECO:0000313" key="3">
    <source>
        <dbReference type="Proteomes" id="UP000288216"/>
    </source>
</evidence>
<feature type="domain" description="MCMDC2 N-terminal" evidence="1">
    <location>
        <begin position="2"/>
        <end position="65"/>
    </location>
</feature>
<accession>A0A401PSQ5</accession>
<sequence>SKQCFAVYRFVICVNPSDLTELDARLGNCVLHQPIKAAYLFQSVCFTSINTLSLIQQLETENQVNGS</sequence>
<feature type="non-terminal residue" evidence="2">
    <location>
        <position position="1"/>
    </location>
</feature>
<reference evidence="2 3" key="1">
    <citation type="journal article" date="2018" name="Nat. Ecol. Evol.">
        <title>Shark genomes provide insights into elasmobranch evolution and the origin of vertebrates.</title>
        <authorList>
            <person name="Hara Y"/>
            <person name="Yamaguchi K"/>
            <person name="Onimaru K"/>
            <person name="Kadota M"/>
            <person name="Koyanagi M"/>
            <person name="Keeley SD"/>
            <person name="Tatsumi K"/>
            <person name="Tanaka K"/>
            <person name="Motone F"/>
            <person name="Kageyama Y"/>
            <person name="Nozu R"/>
            <person name="Adachi N"/>
            <person name="Nishimura O"/>
            <person name="Nakagawa R"/>
            <person name="Tanegashima C"/>
            <person name="Kiyatake I"/>
            <person name="Matsumoto R"/>
            <person name="Murakumo K"/>
            <person name="Nishida K"/>
            <person name="Terakita A"/>
            <person name="Kuratani S"/>
            <person name="Sato K"/>
            <person name="Hyodo S Kuraku.S."/>
        </authorList>
    </citation>
    <scope>NUCLEOTIDE SEQUENCE [LARGE SCALE GENOMIC DNA]</scope>
</reference>
<proteinExistence type="predicted"/>
<gene>
    <name evidence="2" type="ORF">scyTo_0020438</name>
</gene>
<dbReference type="Proteomes" id="UP000288216">
    <property type="component" value="Unassembled WGS sequence"/>
</dbReference>
<keyword evidence="3" id="KW-1185">Reference proteome</keyword>
<evidence type="ECO:0000259" key="1">
    <source>
        <dbReference type="Pfam" id="PF26063"/>
    </source>
</evidence>
<protein>
    <recommendedName>
        <fullName evidence="1">MCMDC2 N-terminal domain-containing protein</fullName>
    </recommendedName>
</protein>
<dbReference type="AlphaFoldDB" id="A0A401PSQ5"/>
<dbReference type="Pfam" id="PF26063">
    <property type="entry name" value="MCMDC2_N"/>
    <property type="match status" value="1"/>
</dbReference>
<dbReference type="InterPro" id="IPR058769">
    <property type="entry name" value="MCMDC2_N"/>
</dbReference>
<comment type="caution">
    <text evidence="2">The sequence shown here is derived from an EMBL/GenBank/DDBJ whole genome shotgun (WGS) entry which is preliminary data.</text>
</comment>
<dbReference type="OrthoDB" id="2015372at2759"/>
<evidence type="ECO:0000313" key="2">
    <source>
        <dbReference type="EMBL" id="GCB76123.1"/>
    </source>
</evidence>
<dbReference type="STRING" id="75743.A0A401PSQ5"/>